<dbReference type="Proteomes" id="UP000239899">
    <property type="component" value="Unassembled WGS sequence"/>
</dbReference>
<dbReference type="PANTHER" id="PTHR34199:SF2">
    <property type="entry name" value="NUMOD3 MOTIF FAMILY PROTEIN, EXPRESSED"/>
    <property type="match status" value="1"/>
</dbReference>
<name>A0A2P6TR36_CHLSO</name>
<dbReference type="PANTHER" id="PTHR34199">
    <property type="entry name" value="NUMOD3 MOTIF FAMILY PROTEIN, EXPRESSED"/>
    <property type="match status" value="1"/>
</dbReference>
<protein>
    <submittedName>
        <fullName evidence="4">Muscle M-line assembly unc-isoform 1 isoform B</fullName>
    </submittedName>
</protein>
<evidence type="ECO:0000313" key="5">
    <source>
        <dbReference type="Proteomes" id="UP000239899"/>
    </source>
</evidence>
<keyword evidence="5" id="KW-1185">Reference proteome</keyword>
<dbReference type="STRING" id="3076.A0A2P6TR36"/>
<sequence length="587" mass="62423">MSPASALLQPAGAPGALASTSGRSLAPLAPQQPPSPCPSGRRRRLAPPPLRAQSVGYEGRQAAAAQSGSPRPFGVPPGSFVQQRGQRGPPVVPQRVPVPVPLPPSPQNPVQQHQAATAAALAAQRQAQQAALLAAQQQQQQGGQQLPPSLKQLKQQQQQQQQGPPGPAAASSSAAAHQQQAAPAGPAAAAQPPPMPSETLAAINRMVTNARKANARAKAAALDVDEQERLRRLKISQANKGRTPWNKGRRHSPETIARIRAATKVAMQRADVRERLQKANEKRVPHSSEAKEKIRVKLQERADKAREQINAQAEAIVARLQASEDPSWREAGEYEHAVDVVAGLAWQFFKKDWSDVSTKGWDEHPEFAQRCIHKLLSLVEKKRLAAVPKKRKVDKVKKALDTSRKVDKVKKALDTLKKLQQARGKAEDAEGMLEQLRRAKEHPVFASDPDKLAGLEEAEAKADAVLSKLRKQVDKLESALQPLQEFLDAELAADEDGAAHISLEERLEADAAARQAAAEAAAEEAAVDTAASSSSGGASEEDGSDDEASSGGSGAGLEEGGASSGHTGVNGYAAPAARARTTLPWQQ</sequence>
<feature type="region of interest" description="Disordered" evidence="2">
    <location>
        <begin position="514"/>
        <end position="587"/>
    </location>
</feature>
<feature type="compositionally biased region" description="Low complexity" evidence="2">
    <location>
        <begin position="527"/>
        <end position="538"/>
    </location>
</feature>
<feature type="compositionally biased region" description="Low complexity" evidence="2">
    <location>
        <begin position="1"/>
        <end position="29"/>
    </location>
</feature>
<organism evidence="4 5">
    <name type="scientific">Chlorella sorokiniana</name>
    <name type="common">Freshwater green alga</name>
    <dbReference type="NCBI Taxonomy" id="3076"/>
    <lineage>
        <taxon>Eukaryota</taxon>
        <taxon>Viridiplantae</taxon>
        <taxon>Chlorophyta</taxon>
        <taxon>core chlorophytes</taxon>
        <taxon>Trebouxiophyceae</taxon>
        <taxon>Chlorellales</taxon>
        <taxon>Chlorellaceae</taxon>
        <taxon>Chlorella clade</taxon>
        <taxon>Chlorella</taxon>
    </lineage>
</organism>
<accession>A0A2P6TR36</accession>
<keyword evidence="1" id="KW-0175">Coiled coil</keyword>
<evidence type="ECO:0000256" key="2">
    <source>
        <dbReference type="SAM" id="MobiDB-lite"/>
    </source>
</evidence>
<comment type="caution">
    <text evidence="4">The sequence shown here is derived from an EMBL/GenBank/DDBJ whole genome shotgun (WGS) entry which is preliminary data.</text>
</comment>
<reference evidence="4 5" key="1">
    <citation type="journal article" date="2018" name="Plant J.">
        <title>Genome sequences of Chlorella sorokiniana UTEX 1602 and Micractinium conductrix SAG 241.80: implications to maltose excretion by a green alga.</title>
        <authorList>
            <person name="Arriola M.B."/>
            <person name="Velmurugan N."/>
            <person name="Zhang Y."/>
            <person name="Plunkett M.H."/>
            <person name="Hondzo H."/>
            <person name="Barney B.M."/>
        </authorList>
    </citation>
    <scope>NUCLEOTIDE SEQUENCE [LARGE SCALE GENOMIC DNA]</scope>
    <source>
        <strain evidence="5">UTEX 1602</strain>
    </source>
</reference>
<evidence type="ECO:0000313" key="4">
    <source>
        <dbReference type="EMBL" id="PRW56526.1"/>
    </source>
</evidence>
<feature type="domain" description="Nuclease associated modular" evidence="3">
    <location>
        <begin position="247"/>
        <end position="263"/>
    </location>
</feature>
<dbReference type="OrthoDB" id="515164at2759"/>
<evidence type="ECO:0000259" key="3">
    <source>
        <dbReference type="SMART" id="SM00496"/>
    </source>
</evidence>
<dbReference type="EMBL" id="LHPG02000008">
    <property type="protein sequence ID" value="PRW56526.1"/>
    <property type="molecule type" value="Genomic_DNA"/>
</dbReference>
<dbReference type="InterPro" id="IPR003611">
    <property type="entry name" value="NUMOD3"/>
</dbReference>
<feature type="compositionally biased region" description="Low complexity" evidence="2">
    <location>
        <begin position="573"/>
        <end position="587"/>
    </location>
</feature>
<feature type="compositionally biased region" description="Gly residues" evidence="2">
    <location>
        <begin position="551"/>
        <end position="563"/>
    </location>
</feature>
<proteinExistence type="predicted"/>
<dbReference type="Pfam" id="PF07460">
    <property type="entry name" value="NUMOD3"/>
    <property type="match status" value="1"/>
</dbReference>
<feature type="compositionally biased region" description="Low complexity" evidence="2">
    <location>
        <begin position="108"/>
        <end position="190"/>
    </location>
</feature>
<dbReference type="SMART" id="SM00496">
    <property type="entry name" value="IENR2"/>
    <property type="match status" value="2"/>
</dbReference>
<feature type="compositionally biased region" description="Pro residues" evidence="2">
    <location>
        <begin position="90"/>
        <end position="107"/>
    </location>
</feature>
<feature type="region of interest" description="Disordered" evidence="2">
    <location>
        <begin position="1"/>
        <end position="203"/>
    </location>
</feature>
<dbReference type="GO" id="GO:0003677">
    <property type="term" value="F:DNA binding"/>
    <property type="evidence" value="ECO:0007669"/>
    <property type="project" value="InterPro"/>
</dbReference>
<feature type="coiled-coil region" evidence="1">
    <location>
        <begin position="409"/>
        <end position="479"/>
    </location>
</feature>
<feature type="domain" description="Nuclease associated modular" evidence="3">
    <location>
        <begin position="282"/>
        <end position="298"/>
    </location>
</feature>
<feature type="coiled-coil region" evidence="1">
    <location>
        <begin position="262"/>
        <end position="315"/>
    </location>
</feature>
<feature type="compositionally biased region" description="Acidic residues" evidence="2">
    <location>
        <begin position="539"/>
        <end position="548"/>
    </location>
</feature>
<gene>
    <name evidence="4" type="ORF">C2E21_4606</name>
</gene>
<evidence type="ECO:0000256" key="1">
    <source>
        <dbReference type="SAM" id="Coils"/>
    </source>
</evidence>
<dbReference type="AlphaFoldDB" id="A0A2P6TR36"/>